<dbReference type="RefSeq" id="WP_132229405.1">
    <property type="nucleotide sequence ID" value="NZ_NRRH01000032.1"/>
</dbReference>
<protein>
    <submittedName>
        <fullName evidence="1">Uncharacterized protein</fullName>
    </submittedName>
</protein>
<sequence length="143" mass="15656">MPHPAATFALLCCLLGVLPQPRAETPACHQPFAHPEAGAERLRAIARDCDDPVLARLYHHRAAHREALGEIALLARLQRAHGNADRLRLHQGRIHAALLEGFAARAWRGGRAETLDALARGYARAIDRLERTIAGQDLAYGGR</sequence>
<gene>
    <name evidence="1" type="ORF">EDC29_104172</name>
</gene>
<dbReference type="EMBL" id="SMDC01000004">
    <property type="protein sequence ID" value="TCW36384.1"/>
    <property type="molecule type" value="Genomic_DNA"/>
</dbReference>
<name>A0A4R4AC23_MARGR</name>
<organism evidence="1 2">
    <name type="scientific">Marichromatium gracile</name>
    <name type="common">Chromatium gracile</name>
    <dbReference type="NCBI Taxonomy" id="1048"/>
    <lineage>
        <taxon>Bacteria</taxon>
        <taxon>Pseudomonadati</taxon>
        <taxon>Pseudomonadota</taxon>
        <taxon>Gammaproteobacteria</taxon>
        <taxon>Chromatiales</taxon>
        <taxon>Chromatiaceae</taxon>
        <taxon>Marichromatium</taxon>
    </lineage>
</organism>
<comment type="caution">
    <text evidence="1">The sequence shown here is derived from an EMBL/GenBank/DDBJ whole genome shotgun (WGS) entry which is preliminary data.</text>
</comment>
<dbReference type="Proteomes" id="UP000295247">
    <property type="component" value="Unassembled WGS sequence"/>
</dbReference>
<dbReference type="AlphaFoldDB" id="A0A4R4AC23"/>
<evidence type="ECO:0000313" key="2">
    <source>
        <dbReference type="Proteomes" id="UP000295247"/>
    </source>
</evidence>
<accession>A0A4R4AC23</accession>
<reference evidence="1 2" key="1">
    <citation type="submission" date="2019-03" db="EMBL/GenBank/DDBJ databases">
        <title>Genomic Encyclopedia of Type Strains, Phase IV (KMG-IV): sequencing the most valuable type-strain genomes for metagenomic binning, comparative biology and taxonomic classification.</title>
        <authorList>
            <person name="Goeker M."/>
        </authorList>
    </citation>
    <scope>NUCLEOTIDE SEQUENCE [LARGE SCALE GENOMIC DNA]</scope>
    <source>
        <strain evidence="1 2">DSM 203</strain>
    </source>
</reference>
<evidence type="ECO:0000313" key="1">
    <source>
        <dbReference type="EMBL" id="TCW36384.1"/>
    </source>
</evidence>
<proteinExistence type="predicted"/>